<sequence length="90" mass="10072">MKLLHWIYPELPGLALLAQLTPSDVLLLRQDGCYTLPLDWPTLPCRTLVLATDLQSRGLKLPASWQAINDADWVALAAQANQVVLWPKLQ</sequence>
<dbReference type="RefSeq" id="WP_305944987.1">
    <property type="nucleotide sequence ID" value="NZ_JAUZVY010000002.1"/>
</dbReference>
<name>A0ABT9GPJ4_9GAMM</name>
<dbReference type="Gene3D" id="3.40.1260.10">
    <property type="entry name" value="DsrEFH-like"/>
    <property type="match status" value="1"/>
</dbReference>
<evidence type="ECO:0000313" key="1">
    <source>
        <dbReference type="EMBL" id="MDP4528890.1"/>
    </source>
</evidence>
<dbReference type="SUPFAM" id="SSF75169">
    <property type="entry name" value="DsrEFH-like"/>
    <property type="match status" value="1"/>
</dbReference>
<dbReference type="InterPro" id="IPR007215">
    <property type="entry name" value="Sulphur_relay_TusB/DsrH"/>
</dbReference>
<keyword evidence="2" id="KW-1185">Reference proteome</keyword>
<gene>
    <name evidence="1" type="ORF">Q3O59_07600</name>
</gene>
<comment type="caution">
    <text evidence="1">The sequence shown here is derived from an EMBL/GenBank/DDBJ whole genome shotgun (WGS) entry which is preliminary data.</text>
</comment>
<dbReference type="InterPro" id="IPR027396">
    <property type="entry name" value="DsrEFH-like"/>
</dbReference>
<dbReference type="Proteomes" id="UP001236258">
    <property type="component" value="Unassembled WGS sequence"/>
</dbReference>
<organism evidence="1 2">
    <name type="scientific">Alkalimonas delamerensis</name>
    <dbReference type="NCBI Taxonomy" id="265981"/>
    <lineage>
        <taxon>Bacteria</taxon>
        <taxon>Pseudomonadati</taxon>
        <taxon>Pseudomonadota</taxon>
        <taxon>Gammaproteobacteria</taxon>
        <taxon>Alkalimonas</taxon>
    </lineage>
</organism>
<reference evidence="1 2" key="1">
    <citation type="submission" date="2023-08" db="EMBL/GenBank/DDBJ databases">
        <authorList>
            <person name="Joshi A."/>
            <person name="Thite S."/>
        </authorList>
    </citation>
    <scope>NUCLEOTIDE SEQUENCE [LARGE SCALE GENOMIC DNA]</scope>
    <source>
        <strain evidence="1 2">1E1</strain>
    </source>
</reference>
<accession>A0ABT9GPJ4</accession>
<evidence type="ECO:0000313" key="2">
    <source>
        <dbReference type="Proteomes" id="UP001236258"/>
    </source>
</evidence>
<dbReference type="EMBL" id="JAUZVY010000002">
    <property type="protein sequence ID" value="MDP4528890.1"/>
    <property type="molecule type" value="Genomic_DNA"/>
</dbReference>
<protein>
    <submittedName>
        <fullName evidence="1">DsrH/TusB family sulfur metabolism protein</fullName>
    </submittedName>
</protein>
<dbReference type="Pfam" id="PF04077">
    <property type="entry name" value="DsrH"/>
    <property type="match status" value="1"/>
</dbReference>
<proteinExistence type="predicted"/>